<dbReference type="EMBL" id="JAAXYO010000008">
    <property type="protein sequence ID" value="MBU2786624.1"/>
    <property type="molecule type" value="Genomic_DNA"/>
</dbReference>
<proteinExistence type="predicted"/>
<sequence>MSTTFNKHDASVALNAKRERHAKEFKRRAEEISEWQRAKLEEKQLAELDARAGVETPKPREARPVPRSA</sequence>
<protein>
    <submittedName>
        <fullName evidence="2">Uncharacterized protein</fullName>
    </submittedName>
</protein>
<feature type="region of interest" description="Disordered" evidence="1">
    <location>
        <begin position="48"/>
        <end position="69"/>
    </location>
</feature>
<dbReference type="AlphaFoldDB" id="A0AAE2YM96"/>
<evidence type="ECO:0000313" key="3">
    <source>
        <dbReference type="Proteomes" id="UP001197378"/>
    </source>
</evidence>
<dbReference type="Proteomes" id="UP001197378">
    <property type="component" value="Unassembled WGS sequence"/>
</dbReference>
<evidence type="ECO:0000256" key="1">
    <source>
        <dbReference type="SAM" id="MobiDB-lite"/>
    </source>
</evidence>
<feature type="region of interest" description="Disordered" evidence="1">
    <location>
        <begin position="1"/>
        <end position="21"/>
    </location>
</feature>
<gene>
    <name evidence="2" type="ORF">HFQ13_00065</name>
</gene>
<feature type="compositionally biased region" description="Basic and acidic residues" evidence="1">
    <location>
        <begin position="1"/>
        <end position="10"/>
    </location>
</feature>
<accession>A0AAE2YM96</accession>
<organism evidence="2 3">
    <name type="scientific">Igneacidithiobacillus copahuensis</name>
    <dbReference type="NCBI Taxonomy" id="2724909"/>
    <lineage>
        <taxon>Bacteria</taxon>
        <taxon>Pseudomonadati</taxon>
        <taxon>Pseudomonadota</taxon>
        <taxon>Acidithiobacillia</taxon>
        <taxon>Acidithiobacillales</taxon>
        <taxon>Acidithiobacillaceae</taxon>
        <taxon>Igneacidithiobacillus</taxon>
    </lineage>
</organism>
<comment type="caution">
    <text evidence="2">The sequence shown here is derived from an EMBL/GenBank/DDBJ whole genome shotgun (WGS) entry which is preliminary data.</text>
</comment>
<reference evidence="2" key="1">
    <citation type="journal article" date="2021" name="ISME J.">
        <title>Genomic evolution of the class Acidithiobacillia: deep-branching Proteobacteria living in extreme acidic conditions.</title>
        <authorList>
            <person name="Moya-Beltran A."/>
            <person name="Beard S."/>
            <person name="Rojas-Villalobos C."/>
            <person name="Issotta F."/>
            <person name="Gallardo Y."/>
            <person name="Ulloa R."/>
            <person name="Giaveno A."/>
            <person name="Degli Esposti M."/>
            <person name="Johnson D.B."/>
            <person name="Quatrini R."/>
        </authorList>
    </citation>
    <scope>NUCLEOTIDE SEQUENCE</scope>
    <source>
        <strain evidence="2">VAN18-1</strain>
    </source>
</reference>
<name>A0AAE2YM96_9PROT</name>
<keyword evidence="3" id="KW-1185">Reference proteome</keyword>
<evidence type="ECO:0000313" key="2">
    <source>
        <dbReference type="EMBL" id="MBU2786624.1"/>
    </source>
</evidence>
<dbReference type="RefSeq" id="WP_215885311.1">
    <property type="nucleotide sequence ID" value="NZ_JAAXYO010000008.1"/>
</dbReference>
<feature type="non-terminal residue" evidence="2">
    <location>
        <position position="69"/>
    </location>
</feature>